<dbReference type="InterPro" id="IPR003593">
    <property type="entry name" value="AAA+_ATPase"/>
</dbReference>
<dbReference type="GO" id="GO:0005524">
    <property type="term" value="F:ATP binding"/>
    <property type="evidence" value="ECO:0007669"/>
    <property type="project" value="UniProtKB-KW"/>
</dbReference>
<reference evidence="5 6" key="1">
    <citation type="submission" date="2020-08" db="EMBL/GenBank/DDBJ databases">
        <title>Novel species in genus Aeromicrobium.</title>
        <authorList>
            <person name="Zhang G."/>
        </authorList>
    </citation>
    <scope>NUCLEOTIDE SEQUENCE [LARGE SCALE GENOMIC DNA]</scope>
    <source>
        <strain evidence="6">zg-629</strain>
    </source>
</reference>
<proteinExistence type="predicted"/>
<dbReference type="SUPFAM" id="SSF52540">
    <property type="entry name" value="P-loop containing nucleoside triphosphate hydrolases"/>
    <property type="match status" value="1"/>
</dbReference>
<gene>
    <name evidence="5" type="ORF">H9L21_08470</name>
</gene>
<organism evidence="5 6">
    <name type="scientific">Aeromicrobium senzhongii</name>
    <dbReference type="NCBI Taxonomy" id="2663859"/>
    <lineage>
        <taxon>Bacteria</taxon>
        <taxon>Bacillati</taxon>
        <taxon>Actinomycetota</taxon>
        <taxon>Actinomycetes</taxon>
        <taxon>Propionibacteriales</taxon>
        <taxon>Nocardioidaceae</taxon>
        <taxon>Aeromicrobium</taxon>
    </lineage>
</organism>
<name>A0ABX6SRV7_9ACTN</name>
<dbReference type="PROSITE" id="PS50893">
    <property type="entry name" value="ABC_TRANSPORTER_2"/>
    <property type="match status" value="1"/>
</dbReference>
<accession>A0ABX6SRV7</accession>
<keyword evidence="3 5" id="KW-0067">ATP-binding</keyword>
<keyword evidence="6" id="KW-1185">Reference proteome</keyword>
<dbReference type="SMART" id="SM00382">
    <property type="entry name" value="AAA"/>
    <property type="match status" value="1"/>
</dbReference>
<dbReference type="InterPro" id="IPR050153">
    <property type="entry name" value="Metal_Ion_Import_ABC"/>
</dbReference>
<evidence type="ECO:0000313" key="6">
    <source>
        <dbReference type="Proteomes" id="UP000515871"/>
    </source>
</evidence>
<dbReference type="Pfam" id="PF00005">
    <property type="entry name" value="ABC_tran"/>
    <property type="match status" value="1"/>
</dbReference>
<dbReference type="InterPro" id="IPR027417">
    <property type="entry name" value="P-loop_NTPase"/>
</dbReference>
<keyword evidence="1" id="KW-0813">Transport</keyword>
<dbReference type="RefSeq" id="WP_187411370.1">
    <property type="nucleotide sequence ID" value="NZ_CP060587.1"/>
</dbReference>
<feature type="domain" description="ABC transporter" evidence="4">
    <location>
        <begin position="5"/>
        <end position="245"/>
    </location>
</feature>
<evidence type="ECO:0000313" key="5">
    <source>
        <dbReference type="EMBL" id="QNL93174.1"/>
    </source>
</evidence>
<keyword evidence="2" id="KW-0547">Nucleotide-binding</keyword>
<dbReference type="Proteomes" id="UP000515871">
    <property type="component" value="Chromosome"/>
</dbReference>
<sequence length="267" mass="28758">MTAVFDLTDVTIMRSGKLLLDHVSWRVEPGEHWVIVGPNGAGKTTLLQVASANMHPTSGSAEILGERLGAVDVFELRPRIGHTSAAIAERVPPTETVRNLILSAAYAVLGRWNEEYDDEDHRRAMAMLAELGIAGLADRTFGTLSEGEKKRVLLARSLMTDPEVVLLDEPAAGLDVGAREDLVESLEALASDSSGPSLVMVSHHLEEIAPGFTHALLLSAGRVVAAGPIEETLTSQNLSTAFRQRLEVSHVAGRFSARRPPARHRAN</sequence>
<dbReference type="PANTHER" id="PTHR42734">
    <property type="entry name" value="METAL TRANSPORT SYSTEM ATP-BINDING PROTEIN TM_0124-RELATED"/>
    <property type="match status" value="1"/>
</dbReference>
<dbReference type="Gene3D" id="3.40.50.300">
    <property type="entry name" value="P-loop containing nucleotide triphosphate hydrolases"/>
    <property type="match status" value="1"/>
</dbReference>
<evidence type="ECO:0000256" key="1">
    <source>
        <dbReference type="ARBA" id="ARBA00022448"/>
    </source>
</evidence>
<evidence type="ECO:0000259" key="4">
    <source>
        <dbReference type="PROSITE" id="PS50893"/>
    </source>
</evidence>
<dbReference type="InterPro" id="IPR003439">
    <property type="entry name" value="ABC_transporter-like_ATP-bd"/>
</dbReference>
<dbReference type="EMBL" id="CP060587">
    <property type="protein sequence ID" value="QNL93174.1"/>
    <property type="molecule type" value="Genomic_DNA"/>
</dbReference>
<evidence type="ECO:0000256" key="2">
    <source>
        <dbReference type="ARBA" id="ARBA00022741"/>
    </source>
</evidence>
<evidence type="ECO:0000256" key="3">
    <source>
        <dbReference type="ARBA" id="ARBA00022840"/>
    </source>
</evidence>
<protein>
    <submittedName>
        <fullName evidence="5">ABC transporter ATP-binding protein</fullName>
    </submittedName>
</protein>